<dbReference type="PATRIC" id="fig|593117.10.peg.983"/>
<dbReference type="AlphaFoldDB" id="C5A5H8"/>
<keyword evidence="2" id="KW-1185">Reference proteome</keyword>
<gene>
    <name evidence="1" type="ordered locus">TGAM_0988</name>
</gene>
<dbReference type="eggNOG" id="arCOG08177">
    <property type="taxonomic scope" value="Archaea"/>
</dbReference>
<evidence type="ECO:0000313" key="1">
    <source>
        <dbReference type="EMBL" id="ACS33490.1"/>
    </source>
</evidence>
<accession>C5A5H8</accession>
<organism evidence="1 2">
    <name type="scientific">Thermococcus gammatolerans (strain DSM 15229 / JCM 11827 / EJ3)</name>
    <dbReference type="NCBI Taxonomy" id="593117"/>
    <lineage>
        <taxon>Archaea</taxon>
        <taxon>Methanobacteriati</taxon>
        <taxon>Methanobacteriota</taxon>
        <taxon>Thermococci</taxon>
        <taxon>Thermococcales</taxon>
        <taxon>Thermococcaceae</taxon>
        <taxon>Thermococcus</taxon>
    </lineage>
</organism>
<dbReference type="PaxDb" id="593117-TGAM_0988"/>
<dbReference type="STRING" id="593117.TGAM_0988"/>
<dbReference type="HOGENOM" id="CLU_128028_0_0_2"/>
<proteinExistence type="predicted"/>
<dbReference type="EMBL" id="CP001398">
    <property type="protein sequence ID" value="ACS33490.1"/>
    <property type="molecule type" value="Genomic_DNA"/>
</dbReference>
<protein>
    <submittedName>
        <fullName evidence="1">Uncharacterized protein</fullName>
    </submittedName>
</protein>
<sequence>MVRMGYILFVAYDNDAERKRIDYLLDKWSSRATVKKPRGMVFYLETDDAQGFLEELFSRLEGNAEEKVEVYEAREVRKTVKARRRRLEYTIDEEAKVVERFIDYLLSKMNATQVESSGEEKTYSVYTRKGRGTIRLRVRNGGRTFVFFEIEGYGEVVDLLADRIDEEMKLFAGG</sequence>
<dbReference type="Proteomes" id="UP000001488">
    <property type="component" value="Chromosome"/>
</dbReference>
<evidence type="ECO:0000313" key="2">
    <source>
        <dbReference type="Proteomes" id="UP000001488"/>
    </source>
</evidence>
<dbReference type="KEGG" id="tga:TGAM_0988"/>
<reference evidence="1 2" key="1">
    <citation type="journal article" date="2007" name="Genome Biol.">
        <title>Genome analysis and genome-wide proteomics of Thermococcus gammatolerans, the most radioresistant organism known amongst the Archaea.</title>
        <authorList>
            <person name="Zivanovic Y."/>
            <person name="Armengaud J."/>
            <person name="Lagorce A."/>
            <person name="Leplat C."/>
            <person name="Guerin P."/>
            <person name="Dutertre M."/>
            <person name="Anthouard V."/>
            <person name="Forterre P."/>
            <person name="Wincker P."/>
            <person name="Confalonieri F."/>
        </authorList>
    </citation>
    <scope>NUCLEOTIDE SEQUENCE [LARGE SCALE GENOMIC DNA]</scope>
    <source>
        <strain evidence="2">DSM 15229 / JCM 11827 / EJ3</strain>
    </source>
</reference>
<name>C5A5H8_THEGJ</name>